<dbReference type="PANTHER" id="PTHR10828:SF17">
    <property type="entry name" value="PROTEIN-TYROSINE-PHOSPHATASE"/>
    <property type="match status" value="1"/>
</dbReference>
<gene>
    <name evidence="11" type="ORF">SNE40_007877</name>
</gene>
<dbReference type="GO" id="GO:0051301">
    <property type="term" value="P:cell division"/>
    <property type="evidence" value="ECO:0007669"/>
    <property type="project" value="UniProtKB-UniRule"/>
</dbReference>
<dbReference type="SUPFAM" id="SSF52821">
    <property type="entry name" value="Rhodanese/Cell cycle control phosphatase"/>
    <property type="match status" value="1"/>
</dbReference>
<reference evidence="11 12" key="1">
    <citation type="submission" date="2024-01" db="EMBL/GenBank/DDBJ databases">
        <title>The genome of the rayed Mediterranean limpet Patella caerulea (Linnaeus, 1758).</title>
        <authorList>
            <person name="Anh-Thu Weber A."/>
            <person name="Halstead-Nussloch G."/>
        </authorList>
    </citation>
    <scope>NUCLEOTIDE SEQUENCE [LARGE SCALE GENOMIC DNA]</scope>
    <source>
        <strain evidence="11">AATW-2023a</strain>
        <tissue evidence="11">Whole specimen</tissue>
    </source>
</reference>
<feature type="compositionally biased region" description="Basic and acidic residues" evidence="9">
    <location>
        <begin position="324"/>
        <end position="335"/>
    </location>
</feature>
<evidence type="ECO:0000256" key="6">
    <source>
        <dbReference type="ARBA" id="ARBA00023306"/>
    </source>
</evidence>
<dbReference type="GO" id="GO:0004725">
    <property type="term" value="F:protein tyrosine phosphatase activity"/>
    <property type="evidence" value="ECO:0007669"/>
    <property type="project" value="UniProtKB-UniRule"/>
</dbReference>
<dbReference type="EMBL" id="JAZGQO010000006">
    <property type="protein sequence ID" value="KAK6185703.1"/>
    <property type="molecule type" value="Genomic_DNA"/>
</dbReference>
<dbReference type="FunFam" id="3.40.250.10:FF:000021">
    <property type="entry name" value="M-phase inducer phosphatase cdc-25.2"/>
    <property type="match status" value="1"/>
</dbReference>
<comment type="caution">
    <text evidence="11">The sequence shown here is derived from an EMBL/GenBank/DDBJ whole genome shotgun (WGS) entry which is preliminary data.</text>
</comment>
<dbReference type="GO" id="GO:0110032">
    <property type="term" value="P:positive regulation of G2/MI transition of meiotic cell cycle"/>
    <property type="evidence" value="ECO:0007669"/>
    <property type="project" value="TreeGrafter"/>
</dbReference>
<evidence type="ECO:0000256" key="5">
    <source>
        <dbReference type="ARBA" id="ARBA00022912"/>
    </source>
</evidence>
<evidence type="ECO:0000256" key="8">
    <source>
        <dbReference type="RuleBase" id="RU368028"/>
    </source>
</evidence>
<feature type="region of interest" description="Disordered" evidence="9">
    <location>
        <begin position="320"/>
        <end position="343"/>
    </location>
</feature>
<keyword evidence="2 8" id="KW-0132">Cell division</keyword>
<keyword evidence="6 8" id="KW-0131">Cell cycle</keyword>
<evidence type="ECO:0000313" key="12">
    <source>
        <dbReference type="Proteomes" id="UP001347796"/>
    </source>
</evidence>
<evidence type="ECO:0000256" key="9">
    <source>
        <dbReference type="SAM" id="MobiDB-lite"/>
    </source>
</evidence>
<dbReference type="InterPro" id="IPR036873">
    <property type="entry name" value="Rhodanese-like_dom_sf"/>
</dbReference>
<dbReference type="Proteomes" id="UP001347796">
    <property type="component" value="Unassembled WGS sequence"/>
</dbReference>
<dbReference type="Gene3D" id="3.40.250.10">
    <property type="entry name" value="Rhodanese-like domain"/>
    <property type="match status" value="1"/>
</dbReference>
<protein>
    <recommendedName>
        <fullName evidence="8">M-phase inducer phosphatase</fullName>
        <ecNumber evidence="8">3.1.3.48</ecNumber>
    </recommendedName>
</protein>
<comment type="similarity">
    <text evidence="1 8">Belongs to the MPI phosphatase family.</text>
</comment>
<dbReference type="GO" id="GO:0000086">
    <property type="term" value="P:G2/M transition of mitotic cell cycle"/>
    <property type="evidence" value="ECO:0007669"/>
    <property type="project" value="TreeGrafter"/>
</dbReference>
<dbReference type="InterPro" id="IPR000751">
    <property type="entry name" value="MPI_Phosphatase"/>
</dbReference>
<keyword evidence="3 8" id="KW-0498">Mitosis</keyword>
<comment type="catalytic activity">
    <reaction evidence="7 8">
        <text>O-phospho-L-tyrosyl-[protein] + H2O = L-tyrosyl-[protein] + phosphate</text>
        <dbReference type="Rhea" id="RHEA:10684"/>
        <dbReference type="Rhea" id="RHEA-COMP:10136"/>
        <dbReference type="Rhea" id="RHEA-COMP:20101"/>
        <dbReference type="ChEBI" id="CHEBI:15377"/>
        <dbReference type="ChEBI" id="CHEBI:43474"/>
        <dbReference type="ChEBI" id="CHEBI:46858"/>
        <dbReference type="ChEBI" id="CHEBI:61978"/>
        <dbReference type="EC" id="3.1.3.48"/>
    </reaction>
</comment>
<evidence type="ECO:0000259" key="10">
    <source>
        <dbReference type="PROSITE" id="PS50206"/>
    </source>
</evidence>
<dbReference type="PRINTS" id="PR00716">
    <property type="entry name" value="MPIPHPHTASE"/>
</dbReference>
<dbReference type="Pfam" id="PF00581">
    <property type="entry name" value="Rhodanese"/>
    <property type="match status" value="1"/>
</dbReference>
<keyword evidence="12" id="KW-1185">Reference proteome</keyword>
<evidence type="ECO:0000256" key="2">
    <source>
        <dbReference type="ARBA" id="ARBA00022618"/>
    </source>
</evidence>
<dbReference type="CDD" id="cd01530">
    <property type="entry name" value="Cdc25"/>
    <property type="match status" value="1"/>
</dbReference>
<accession>A0AAN8K4H3</accession>
<evidence type="ECO:0000256" key="4">
    <source>
        <dbReference type="ARBA" id="ARBA00022801"/>
    </source>
</evidence>
<dbReference type="EC" id="3.1.3.48" evidence="8"/>
<dbReference type="PANTHER" id="PTHR10828">
    <property type="entry name" value="M-PHASE INDUCER PHOSPHATASE DUAL SPECIFICITY PHOSPHATASE CDC25"/>
    <property type="match status" value="1"/>
</dbReference>
<dbReference type="PROSITE" id="PS50206">
    <property type="entry name" value="RHODANESE_3"/>
    <property type="match status" value="1"/>
</dbReference>
<dbReference type="GO" id="GO:0005634">
    <property type="term" value="C:nucleus"/>
    <property type="evidence" value="ECO:0007669"/>
    <property type="project" value="TreeGrafter"/>
</dbReference>
<organism evidence="11 12">
    <name type="scientific">Patella caerulea</name>
    <name type="common">Rayed Mediterranean limpet</name>
    <dbReference type="NCBI Taxonomy" id="87958"/>
    <lineage>
        <taxon>Eukaryota</taxon>
        <taxon>Metazoa</taxon>
        <taxon>Spiralia</taxon>
        <taxon>Lophotrochozoa</taxon>
        <taxon>Mollusca</taxon>
        <taxon>Gastropoda</taxon>
        <taxon>Patellogastropoda</taxon>
        <taxon>Patelloidea</taxon>
        <taxon>Patellidae</taxon>
        <taxon>Patella</taxon>
    </lineage>
</organism>
<proteinExistence type="inferred from homology"/>
<dbReference type="InterPro" id="IPR001763">
    <property type="entry name" value="Rhodanese-like_dom"/>
</dbReference>
<evidence type="ECO:0000256" key="7">
    <source>
        <dbReference type="ARBA" id="ARBA00051722"/>
    </source>
</evidence>
<keyword evidence="5 8" id="KW-0904">Protein phosphatase</keyword>
<name>A0AAN8K4H3_PATCE</name>
<feature type="domain" description="Rhodanese" evidence="10">
    <location>
        <begin position="190"/>
        <end position="294"/>
    </location>
</feature>
<comment type="function">
    <text evidence="8">Tyrosine protein phosphatase which functions as a dosage-dependent inducer of mitotic progression.</text>
</comment>
<evidence type="ECO:0000313" key="11">
    <source>
        <dbReference type="EMBL" id="KAK6185703.1"/>
    </source>
</evidence>
<evidence type="ECO:0000256" key="1">
    <source>
        <dbReference type="ARBA" id="ARBA00011065"/>
    </source>
</evidence>
<keyword evidence="4 8" id="KW-0378">Hydrolase</keyword>
<dbReference type="GO" id="GO:0010971">
    <property type="term" value="P:positive regulation of G2/M transition of mitotic cell cycle"/>
    <property type="evidence" value="ECO:0007669"/>
    <property type="project" value="TreeGrafter"/>
</dbReference>
<dbReference type="AlphaFoldDB" id="A0AAN8K4H3"/>
<sequence>MFISDGGVQINMDFDDCEMDAATIFFNSPGGPVASESMTSGYQSFEEDSNALCGGPDIDMEMEDINGSPTSEEFQLRKPTGLRRCLSLDMRKRMIENEFTSSPTCFRQPSKFVPKMIKEEMTDEVAEGETKERYEEQIKSAVERLADGGELVADCSRPYSLPTVCGKHKDLKSITPQTLADLLSGQYNRFTSDFRIFDCRYPYEYKGGHIQGAENIYTKESIDNELQRTEKDRPSILIFHCEFSSQRAPRLLRYLRSQDRLLNSASYPSLYYPEVYILDGGYKAFYEQTEGLCQPPAYTPMLHQDHGADLRHFRVKSKSWTAGEKPREKPREKFFSRSRPIRF</sequence>
<dbReference type="GO" id="GO:0005737">
    <property type="term" value="C:cytoplasm"/>
    <property type="evidence" value="ECO:0007669"/>
    <property type="project" value="TreeGrafter"/>
</dbReference>
<evidence type="ECO:0000256" key="3">
    <source>
        <dbReference type="ARBA" id="ARBA00022776"/>
    </source>
</evidence>
<dbReference type="SMART" id="SM00450">
    <property type="entry name" value="RHOD"/>
    <property type="match status" value="1"/>
</dbReference>